<evidence type="ECO:0000313" key="3">
    <source>
        <dbReference type="EMBL" id="SDF49729.1"/>
    </source>
</evidence>
<sequence length="330" mass="36417">MGETKPRTAWKALAVGLAAATGLAMAPANAEVPESKDPLTFTLNDWGTQKINTYIMGTVLEKMGYNVEYQSADYIAQFQGIKSGDLTVAMEIWETTAKENFEEAVGSGKAVDLGSIGVRAIEEWWYPSYVEEKCPGLPDWKALRDCAKVFATPQTYPKGRYLGGPVTWEGRDPERVEALDLPFEVVHAGTNAALQAEIKSAIQRKKPIIAWVYQPHWLPAKFDGKWIEFPEYTEACYNDPEWGPNPNKKYDCGKPRGWIKAIGWAGGADKWPTAYEAIKNFNLSTEEVGSLAGEVGLKGRDAKAVAKEWVANNEDVWSEWVADAKAATGS</sequence>
<keyword evidence="4" id="KW-1185">Reference proteome</keyword>
<accession>A0A1G7LLA3</accession>
<dbReference type="EMBL" id="FNCE01000001">
    <property type="protein sequence ID" value="SDF49729.1"/>
    <property type="molecule type" value="Genomic_DNA"/>
</dbReference>
<feature type="chain" id="PRO_5011495018" evidence="1">
    <location>
        <begin position="31"/>
        <end position="330"/>
    </location>
</feature>
<dbReference type="InterPro" id="IPR007210">
    <property type="entry name" value="ABC_Gly_betaine_transp_sub-bd"/>
</dbReference>
<dbReference type="OrthoDB" id="7805658at2"/>
<dbReference type="Gene3D" id="3.10.105.10">
    <property type="entry name" value="Dipeptide-binding Protein, Domain 3"/>
    <property type="match status" value="1"/>
</dbReference>
<feature type="signal peptide" evidence="1">
    <location>
        <begin position="1"/>
        <end position="30"/>
    </location>
</feature>
<reference evidence="3 4" key="1">
    <citation type="submission" date="2016-10" db="EMBL/GenBank/DDBJ databases">
        <authorList>
            <person name="de Groot N.N."/>
        </authorList>
    </citation>
    <scope>NUCLEOTIDE SEQUENCE [LARGE SCALE GENOMIC DNA]</scope>
    <source>
        <strain evidence="3 4">DSM 25584</strain>
    </source>
</reference>
<keyword evidence="1" id="KW-0732">Signal</keyword>
<dbReference type="GO" id="GO:0022857">
    <property type="term" value="F:transmembrane transporter activity"/>
    <property type="evidence" value="ECO:0007669"/>
    <property type="project" value="InterPro"/>
</dbReference>
<dbReference type="GO" id="GO:0043190">
    <property type="term" value="C:ATP-binding cassette (ABC) transporter complex"/>
    <property type="evidence" value="ECO:0007669"/>
    <property type="project" value="InterPro"/>
</dbReference>
<dbReference type="CDD" id="cd13643">
    <property type="entry name" value="PBP2_BCP_2"/>
    <property type="match status" value="1"/>
</dbReference>
<evidence type="ECO:0000256" key="1">
    <source>
        <dbReference type="SAM" id="SignalP"/>
    </source>
</evidence>
<dbReference type="Proteomes" id="UP000199415">
    <property type="component" value="Unassembled WGS sequence"/>
</dbReference>
<protein>
    <submittedName>
        <fullName evidence="3">Glycine betaine/proline transport system substrate-binding protein</fullName>
    </submittedName>
</protein>
<feature type="domain" description="ABC-type glycine betaine transport system substrate-binding" evidence="2">
    <location>
        <begin position="38"/>
        <end position="312"/>
    </location>
</feature>
<proteinExistence type="predicted"/>
<dbReference type="RefSeq" id="WP_090018312.1">
    <property type="nucleotide sequence ID" value="NZ_FNCE01000001.1"/>
</dbReference>
<dbReference type="Gene3D" id="3.40.190.10">
    <property type="entry name" value="Periplasmic binding protein-like II"/>
    <property type="match status" value="1"/>
</dbReference>
<dbReference type="Pfam" id="PF04069">
    <property type="entry name" value="OpuAC"/>
    <property type="match status" value="1"/>
</dbReference>
<gene>
    <name evidence="3" type="ORF">SAMN05216241_101277</name>
</gene>
<dbReference type="STRING" id="1082479.SAMN05216241_101277"/>
<name>A0A1G7LLA3_9PROT</name>
<organism evidence="3 4">
    <name type="scientific">Limimonas halophila</name>
    <dbReference type="NCBI Taxonomy" id="1082479"/>
    <lineage>
        <taxon>Bacteria</taxon>
        <taxon>Pseudomonadati</taxon>
        <taxon>Pseudomonadota</taxon>
        <taxon>Alphaproteobacteria</taxon>
        <taxon>Rhodospirillales</taxon>
        <taxon>Rhodovibrionaceae</taxon>
        <taxon>Limimonas</taxon>
    </lineage>
</organism>
<dbReference type="Gene3D" id="3.40.190.100">
    <property type="entry name" value="Glycine betaine-binding periplasmic protein, domain 2"/>
    <property type="match status" value="1"/>
</dbReference>
<dbReference type="AlphaFoldDB" id="A0A1G7LLA3"/>
<evidence type="ECO:0000313" key="4">
    <source>
        <dbReference type="Proteomes" id="UP000199415"/>
    </source>
</evidence>
<dbReference type="SUPFAM" id="SSF53850">
    <property type="entry name" value="Periplasmic binding protein-like II"/>
    <property type="match status" value="1"/>
</dbReference>
<evidence type="ECO:0000259" key="2">
    <source>
        <dbReference type="Pfam" id="PF04069"/>
    </source>
</evidence>